<dbReference type="GeneID" id="110985164"/>
<dbReference type="RefSeq" id="XP_022101688.1">
    <property type="nucleotide sequence ID" value="XM_022245996.1"/>
</dbReference>
<comment type="subunit">
    <text evidence="9">Component of a complex with CDC20, CDC27, SPATC1 and TUBG1. Interacts with NEUROD2. Interacts with dimeric MAD2L1 in its closed conformation form. Interacts with BUB1B. The phosphorylated form interacts with APC/C. Interacts with NINL. May interact with MAD2L2. Interacts with CDK5RAP2. Interacts with SIRT2. Interacts with isoform 1 of NEK2. Interacts with HSF1 (via phosphorylated form); this interaction occurs in mitosis in a MAD2L1-dependent manner and prevents PLK1-stimulated degradation of HSF1 by blocking the recruitment of the SCF(BTRC) ubiquitin ligase complex. Interacts (via the N-terminal substrate-binding domain) with FBXO5. Interacts with CCNF. Interacts with USP22.</text>
</comment>
<dbReference type="InterPro" id="IPR056150">
    <property type="entry name" value="WD40_CDC20-Fz"/>
</dbReference>
<dbReference type="GO" id="GO:0010997">
    <property type="term" value="F:anaphase-promoting complex binding"/>
    <property type="evidence" value="ECO:0007669"/>
    <property type="project" value="InterPro"/>
</dbReference>
<evidence type="ECO:0000256" key="6">
    <source>
        <dbReference type="ARBA" id="ARBA00022776"/>
    </source>
</evidence>
<dbReference type="OMA" id="CSGACLN"/>
<feature type="compositionally biased region" description="Low complexity" evidence="14">
    <location>
        <begin position="514"/>
        <end position="532"/>
    </location>
</feature>
<dbReference type="PANTHER" id="PTHR19918:SF8">
    <property type="entry name" value="FI02843P"/>
    <property type="match status" value="1"/>
</dbReference>
<dbReference type="InterPro" id="IPR015943">
    <property type="entry name" value="WD40/YVTN_repeat-like_dom_sf"/>
</dbReference>
<dbReference type="SUPFAM" id="SSF50978">
    <property type="entry name" value="WD40 repeat-like"/>
    <property type="match status" value="1"/>
</dbReference>
<evidence type="ECO:0000256" key="1">
    <source>
        <dbReference type="ARBA" id="ARBA00004906"/>
    </source>
</evidence>
<accession>A0A8B7Z7Q5</accession>
<evidence type="ECO:0000313" key="18">
    <source>
        <dbReference type="RefSeq" id="XP_022101689.1"/>
    </source>
</evidence>
<comment type="function">
    <text evidence="12">Substrate-specific adapter of the anaphase promoting complex/cyclosome (APC/C) complex that confers substrate specificity by binding to substrates and targeting them to the APC/C complex for ubiquitination and degradation. Recognizes and binds the destruction box (D box) on protein substrates. Involved in the metaphase/anaphase transition of cell cycle. Is regulated by MAD2L1: in metaphase the MAD2L1-CDC20-APC/C ternary complex is inactive and in anaphase the CDC20-APC/C binary complex is active in degrading substrates. The CDC20-APC/C complex positively regulates the formation of synaptic vesicle clustering at active zone to the presynaptic membrane in postmitotic neurons. CDC20-APC/C-induced degradation of NEUROD2 induces presynaptic differentiation. The CDC20-APC/C complex promotes proper dilation formation and radial migration by degrading CCDC41.</text>
</comment>
<keyword evidence="8" id="KW-0131">Cell cycle</keyword>
<feature type="domain" description="CDC20/Fizzy WD40" evidence="15">
    <location>
        <begin position="206"/>
        <end position="500"/>
    </location>
</feature>
<dbReference type="InterPro" id="IPR036322">
    <property type="entry name" value="WD40_repeat_dom_sf"/>
</dbReference>
<evidence type="ECO:0000313" key="17">
    <source>
        <dbReference type="RefSeq" id="XP_022101688.1"/>
    </source>
</evidence>
<evidence type="ECO:0000256" key="12">
    <source>
        <dbReference type="ARBA" id="ARBA00093365"/>
    </source>
</evidence>
<dbReference type="CDD" id="cd00200">
    <property type="entry name" value="WD40"/>
    <property type="match status" value="1"/>
</dbReference>
<sequence length="532" mass="58550">MTHLNFDNDINSLLRLDGPTGGPAMRWQRKTTETSMCNTSLNKSLNKSLNRSLSKSLGNVSGISPMKGANHSFSRSRTPSKSKTPSGKRSKTPGRTPSKVPVGDRFIPNRSGTNFDVSAFKLLNSSVSNQENQELQSPQKIDYCKTMSDNLNGDLLNAKILSYKNRPPVAPEGFQNNLRVLYSQTKTPGSSKKSTRHIPQVPERILDAPDMLDDYYLNLIDWSIHNHLAVALANSVYLWDASSGSINHLMQLEGQEDYVCSVSWVQEGNYLGIGTSSGEVQLWDVAATKRLRNMLGHAARVGSLAWNSFILSSGSRSGAIHHHDVRVQNHQVATLTGHTQEVCGLKWSPEGRYLASGGNDNLLNIWPAASHGDPTTPVHTFTQHQAAVKALAWCPWQPSVLVSGGGTADRHLRFWNVNSGTCLNSVDTKSQVCAVLWSKEHRELVSAHGFAQNQLIIWKYPTMSRIAELLGHTSRILHMCMSPDGTTVATAAGDETLRLWKCFQTDQQRKTAKKSSTSSGPSSALKLRQSIR</sequence>
<feature type="repeat" description="WD" evidence="13">
    <location>
        <begin position="252"/>
        <end position="293"/>
    </location>
</feature>
<evidence type="ECO:0000256" key="11">
    <source>
        <dbReference type="ARBA" id="ARBA00079207"/>
    </source>
</evidence>
<dbReference type="GO" id="GO:1990757">
    <property type="term" value="F:ubiquitin ligase activator activity"/>
    <property type="evidence" value="ECO:0007669"/>
    <property type="project" value="TreeGrafter"/>
</dbReference>
<dbReference type="SMART" id="SM00320">
    <property type="entry name" value="WD40"/>
    <property type="match status" value="7"/>
</dbReference>
<evidence type="ECO:0000313" key="16">
    <source>
        <dbReference type="Proteomes" id="UP000694845"/>
    </source>
</evidence>
<dbReference type="PROSITE" id="PS50082">
    <property type="entry name" value="WD_REPEATS_2"/>
    <property type="match status" value="3"/>
</dbReference>
<evidence type="ECO:0000259" key="15">
    <source>
        <dbReference type="Pfam" id="PF24807"/>
    </source>
</evidence>
<proteinExistence type="inferred from homology"/>
<protein>
    <recommendedName>
        <fullName evidence="10">Cell division cycle protein 20 homolog</fullName>
    </recommendedName>
    <alternativeName>
        <fullName evidence="11">p55CDC</fullName>
    </alternativeName>
</protein>
<name>A0A8B7Z7Q5_ACAPL</name>
<keyword evidence="4 17" id="KW-0132">Cell division</keyword>
<evidence type="ECO:0000256" key="10">
    <source>
        <dbReference type="ARBA" id="ARBA00070718"/>
    </source>
</evidence>
<evidence type="ECO:0000256" key="13">
    <source>
        <dbReference type="PROSITE-ProRule" id="PRU00221"/>
    </source>
</evidence>
<evidence type="ECO:0000256" key="4">
    <source>
        <dbReference type="ARBA" id="ARBA00022618"/>
    </source>
</evidence>
<feature type="region of interest" description="Disordered" evidence="14">
    <location>
        <begin position="510"/>
        <end position="532"/>
    </location>
</feature>
<evidence type="ECO:0000256" key="14">
    <source>
        <dbReference type="SAM" id="MobiDB-lite"/>
    </source>
</evidence>
<evidence type="ECO:0000256" key="3">
    <source>
        <dbReference type="ARBA" id="ARBA00022574"/>
    </source>
</evidence>
<keyword evidence="5" id="KW-0677">Repeat</keyword>
<feature type="compositionally biased region" description="Polar residues" evidence="14">
    <location>
        <begin position="71"/>
        <end position="85"/>
    </location>
</feature>
<organism evidence="16 18">
    <name type="scientific">Acanthaster planci</name>
    <name type="common">Crown-of-thorns starfish</name>
    <dbReference type="NCBI Taxonomy" id="133434"/>
    <lineage>
        <taxon>Eukaryota</taxon>
        <taxon>Metazoa</taxon>
        <taxon>Echinodermata</taxon>
        <taxon>Eleutherozoa</taxon>
        <taxon>Asterozoa</taxon>
        <taxon>Asteroidea</taxon>
        <taxon>Valvatacea</taxon>
        <taxon>Valvatida</taxon>
        <taxon>Acanthasteridae</taxon>
        <taxon>Acanthaster</taxon>
    </lineage>
</organism>
<feature type="repeat" description="WD" evidence="13">
    <location>
        <begin position="469"/>
        <end position="501"/>
    </location>
</feature>
<dbReference type="KEGG" id="aplc:110985164"/>
<evidence type="ECO:0000256" key="7">
    <source>
        <dbReference type="ARBA" id="ARBA00022786"/>
    </source>
</evidence>
<evidence type="ECO:0000256" key="2">
    <source>
        <dbReference type="ARBA" id="ARBA00006445"/>
    </source>
</evidence>
<dbReference type="Gene3D" id="2.130.10.10">
    <property type="entry name" value="YVTN repeat-like/Quinoprotein amine dehydrogenase"/>
    <property type="match status" value="1"/>
</dbReference>
<gene>
    <name evidence="17 18" type="primary">LOC110985164</name>
</gene>
<keyword evidence="16" id="KW-1185">Reference proteome</keyword>
<evidence type="ECO:0000256" key="9">
    <source>
        <dbReference type="ARBA" id="ARBA00062231"/>
    </source>
</evidence>
<evidence type="ECO:0000256" key="5">
    <source>
        <dbReference type="ARBA" id="ARBA00022737"/>
    </source>
</evidence>
<keyword evidence="6" id="KW-0498">Mitosis</keyword>
<dbReference type="PANTHER" id="PTHR19918">
    <property type="entry name" value="CELL DIVISION CYCLE 20 CDC20 FIZZY -RELATED"/>
    <property type="match status" value="1"/>
</dbReference>
<dbReference type="FunFam" id="2.130.10.10:FF:000224">
    <property type="entry name" value="cell division cycle protein 20 homolog"/>
    <property type="match status" value="1"/>
</dbReference>
<dbReference type="InterPro" id="IPR001680">
    <property type="entry name" value="WD40_rpt"/>
</dbReference>
<dbReference type="Pfam" id="PF24807">
    <property type="entry name" value="WD40_CDC20-Fz"/>
    <property type="match status" value="1"/>
</dbReference>
<evidence type="ECO:0000256" key="8">
    <source>
        <dbReference type="ARBA" id="ARBA00023306"/>
    </source>
</evidence>
<dbReference type="InterPro" id="IPR033010">
    <property type="entry name" value="Cdc20/Fizzy"/>
</dbReference>
<dbReference type="GO" id="GO:0005680">
    <property type="term" value="C:anaphase-promoting complex"/>
    <property type="evidence" value="ECO:0007669"/>
    <property type="project" value="TreeGrafter"/>
</dbReference>
<feature type="repeat" description="WD" evidence="13">
    <location>
        <begin position="335"/>
        <end position="366"/>
    </location>
</feature>
<dbReference type="AlphaFoldDB" id="A0A8B7Z7Q5"/>
<dbReference type="RefSeq" id="XP_022101689.1">
    <property type="nucleotide sequence ID" value="XM_022245997.1"/>
</dbReference>
<comment type="pathway">
    <text evidence="1">Protein modification; protein ubiquitination.</text>
</comment>
<comment type="similarity">
    <text evidence="2">Belongs to the WD repeat CDC20/Fizzy family.</text>
</comment>
<dbReference type="GO" id="GO:1905786">
    <property type="term" value="P:positive regulation of anaphase-promoting complex-dependent catabolic process"/>
    <property type="evidence" value="ECO:0007669"/>
    <property type="project" value="TreeGrafter"/>
</dbReference>
<keyword evidence="7" id="KW-0833">Ubl conjugation pathway</keyword>
<dbReference type="OrthoDB" id="10263272at2759"/>
<feature type="compositionally biased region" description="Low complexity" evidence="14">
    <location>
        <begin position="40"/>
        <end position="57"/>
    </location>
</feature>
<reference evidence="17 18" key="1">
    <citation type="submission" date="2025-04" db="UniProtKB">
        <authorList>
            <consortium name="RefSeq"/>
        </authorList>
    </citation>
    <scope>IDENTIFICATION</scope>
</reference>
<feature type="region of interest" description="Disordered" evidence="14">
    <location>
        <begin position="29"/>
        <end position="108"/>
    </location>
</feature>
<dbReference type="Proteomes" id="UP000694845">
    <property type="component" value="Unplaced"/>
</dbReference>
<dbReference type="GO" id="GO:0051301">
    <property type="term" value="P:cell division"/>
    <property type="evidence" value="ECO:0007669"/>
    <property type="project" value="UniProtKB-KW"/>
</dbReference>
<dbReference type="GO" id="GO:0031145">
    <property type="term" value="P:anaphase-promoting complex-dependent catabolic process"/>
    <property type="evidence" value="ECO:0007669"/>
    <property type="project" value="TreeGrafter"/>
</dbReference>
<keyword evidence="3 13" id="KW-0853">WD repeat</keyword>
<dbReference type="PROSITE" id="PS50294">
    <property type="entry name" value="WD_REPEATS_REGION"/>
    <property type="match status" value="3"/>
</dbReference>